<dbReference type="SUPFAM" id="SSF48452">
    <property type="entry name" value="TPR-like"/>
    <property type="match status" value="1"/>
</dbReference>
<evidence type="ECO:0008006" key="4">
    <source>
        <dbReference type="Google" id="ProtNLM"/>
    </source>
</evidence>
<keyword evidence="1" id="KW-1133">Transmembrane helix</keyword>
<dbReference type="RefSeq" id="WP_072851348.1">
    <property type="nucleotide sequence ID" value="NZ_FRAH01000033.1"/>
</dbReference>
<evidence type="ECO:0000313" key="2">
    <source>
        <dbReference type="EMBL" id="SHK56406.1"/>
    </source>
</evidence>
<dbReference type="EMBL" id="FRAH01000033">
    <property type="protein sequence ID" value="SHK56406.1"/>
    <property type="molecule type" value="Genomic_DNA"/>
</dbReference>
<name>A0A1M6THT8_9FIRM</name>
<proteinExistence type="predicted"/>
<reference evidence="2 3" key="1">
    <citation type="submission" date="2016-11" db="EMBL/GenBank/DDBJ databases">
        <authorList>
            <person name="Jaros S."/>
            <person name="Januszkiewicz K."/>
            <person name="Wedrychowicz H."/>
        </authorList>
    </citation>
    <scope>NUCLEOTIDE SEQUENCE [LARGE SCALE GENOMIC DNA]</scope>
    <source>
        <strain evidence="2 3">DSM 14214</strain>
    </source>
</reference>
<dbReference type="Gene3D" id="1.25.40.10">
    <property type="entry name" value="Tetratricopeptide repeat domain"/>
    <property type="match status" value="1"/>
</dbReference>
<evidence type="ECO:0000256" key="1">
    <source>
        <dbReference type="SAM" id="Phobius"/>
    </source>
</evidence>
<feature type="transmembrane region" description="Helical" evidence="1">
    <location>
        <begin position="7"/>
        <end position="25"/>
    </location>
</feature>
<accession>A0A1M6THT8</accession>
<keyword evidence="1" id="KW-0472">Membrane</keyword>
<protein>
    <recommendedName>
        <fullName evidence="4">Tetratricopeptide repeat-containing protein</fullName>
    </recommendedName>
</protein>
<gene>
    <name evidence="2" type="ORF">SAMN02745138_01952</name>
</gene>
<sequence>MKRIMKIFIIGVCIGIVALLIQKSFHIDEDVFMRGYYIAAIVIVIGAVLFNILYNRYYFKKVRVLSEQLLEVKPQAYIEGMQALLKTAKGRYLQNTLRLNLTAGYMEQKRFKEAVEILEGLSEKQRKGAVVNVVYCINLFICYFETNQYEKATALYQANVQLFQKFRGGKSYGANIAILDTLMAIMKKDYQEAEDLLEKAKQIYDAPPFQKAFQEISGKLEAIKGEST</sequence>
<dbReference type="OrthoDB" id="2058486at2"/>
<dbReference type="AlphaFoldDB" id="A0A1M6THT8"/>
<dbReference type="InterPro" id="IPR011990">
    <property type="entry name" value="TPR-like_helical_dom_sf"/>
</dbReference>
<keyword evidence="1" id="KW-0812">Transmembrane</keyword>
<dbReference type="Proteomes" id="UP000183975">
    <property type="component" value="Unassembled WGS sequence"/>
</dbReference>
<feature type="transmembrane region" description="Helical" evidence="1">
    <location>
        <begin position="37"/>
        <end position="54"/>
    </location>
</feature>
<evidence type="ECO:0000313" key="3">
    <source>
        <dbReference type="Proteomes" id="UP000183975"/>
    </source>
</evidence>
<organism evidence="2 3">
    <name type="scientific">Anaerotignum lactatifermentans DSM 14214</name>
    <dbReference type="NCBI Taxonomy" id="1121323"/>
    <lineage>
        <taxon>Bacteria</taxon>
        <taxon>Bacillati</taxon>
        <taxon>Bacillota</taxon>
        <taxon>Clostridia</taxon>
        <taxon>Lachnospirales</taxon>
        <taxon>Anaerotignaceae</taxon>
        <taxon>Anaerotignum</taxon>
    </lineage>
</organism>
<keyword evidence="3" id="KW-1185">Reference proteome</keyword>